<gene>
    <name evidence="1" type="ORF">QE152_g29914</name>
</gene>
<name>A0AAW1JGU1_POPJA</name>
<accession>A0AAW1JGU1</accession>
<comment type="caution">
    <text evidence="1">The sequence shown here is derived from an EMBL/GenBank/DDBJ whole genome shotgun (WGS) entry which is preliminary data.</text>
</comment>
<sequence>MNLKDAAFIITESWNGVSVLINDKEEDWDPEDNLPLDELIDMLKRTETTQLTPHEIEEWIAENPDDNTLTDEEIINKPKEKYFNNDNDDAGSSTKSISVKTEDALNAIDTVIQWAEVNSTTSSRLLVLNAIDTVIQWAEHSVVASDKLRSLQAQQSIPLLHLKQDVPTRWNSTVIMIERLIEMKNVLTEALTALSTVIMIERLIEMKNVLTEALTALSRVADLLDEMEWNILLDCLSTTQL</sequence>
<evidence type="ECO:0000313" key="1">
    <source>
        <dbReference type="EMBL" id="KAK9702547.1"/>
    </source>
</evidence>
<dbReference type="InterPro" id="IPR012337">
    <property type="entry name" value="RNaseH-like_sf"/>
</dbReference>
<dbReference type="AlphaFoldDB" id="A0AAW1JGU1"/>
<dbReference type="EMBL" id="JASPKY010000390">
    <property type="protein sequence ID" value="KAK9702547.1"/>
    <property type="molecule type" value="Genomic_DNA"/>
</dbReference>
<evidence type="ECO:0000313" key="2">
    <source>
        <dbReference type="Proteomes" id="UP001458880"/>
    </source>
</evidence>
<protein>
    <submittedName>
        <fullName evidence="1">Uncharacterized protein</fullName>
    </submittedName>
</protein>
<dbReference type="Proteomes" id="UP001458880">
    <property type="component" value="Unassembled WGS sequence"/>
</dbReference>
<organism evidence="1 2">
    <name type="scientific">Popillia japonica</name>
    <name type="common">Japanese beetle</name>
    <dbReference type="NCBI Taxonomy" id="7064"/>
    <lineage>
        <taxon>Eukaryota</taxon>
        <taxon>Metazoa</taxon>
        <taxon>Ecdysozoa</taxon>
        <taxon>Arthropoda</taxon>
        <taxon>Hexapoda</taxon>
        <taxon>Insecta</taxon>
        <taxon>Pterygota</taxon>
        <taxon>Neoptera</taxon>
        <taxon>Endopterygota</taxon>
        <taxon>Coleoptera</taxon>
        <taxon>Polyphaga</taxon>
        <taxon>Scarabaeiformia</taxon>
        <taxon>Scarabaeidae</taxon>
        <taxon>Rutelinae</taxon>
        <taxon>Popillia</taxon>
    </lineage>
</organism>
<reference evidence="1 2" key="1">
    <citation type="journal article" date="2024" name="BMC Genomics">
        <title>De novo assembly and annotation of Popillia japonica's genome with initial clues to its potential as an invasive pest.</title>
        <authorList>
            <person name="Cucini C."/>
            <person name="Boschi S."/>
            <person name="Funari R."/>
            <person name="Cardaioli E."/>
            <person name="Iannotti N."/>
            <person name="Marturano G."/>
            <person name="Paoli F."/>
            <person name="Bruttini M."/>
            <person name="Carapelli A."/>
            <person name="Frati F."/>
            <person name="Nardi F."/>
        </authorList>
    </citation>
    <scope>NUCLEOTIDE SEQUENCE [LARGE SCALE GENOMIC DNA]</scope>
    <source>
        <strain evidence="1">DMR45628</strain>
    </source>
</reference>
<proteinExistence type="predicted"/>
<dbReference type="SUPFAM" id="SSF53098">
    <property type="entry name" value="Ribonuclease H-like"/>
    <property type="match status" value="1"/>
</dbReference>
<keyword evidence="2" id="KW-1185">Reference proteome</keyword>